<dbReference type="InterPro" id="IPR036291">
    <property type="entry name" value="NAD(P)-bd_dom_sf"/>
</dbReference>
<keyword evidence="1" id="KW-0520">NAD</keyword>
<dbReference type="Gene3D" id="3.40.50.720">
    <property type="entry name" value="NAD(P)-binding Rossmann-like Domain"/>
    <property type="match status" value="1"/>
</dbReference>
<evidence type="ECO:0000256" key="1">
    <source>
        <dbReference type="ARBA" id="ARBA00023027"/>
    </source>
</evidence>
<dbReference type="Pfam" id="PF01370">
    <property type="entry name" value="Epimerase"/>
    <property type="match status" value="1"/>
</dbReference>
<protein>
    <submittedName>
        <fullName evidence="3">NAD-dependent epimerase/dehydratase family protein</fullName>
    </submittedName>
</protein>
<dbReference type="EMBL" id="BAAAPL010000001">
    <property type="protein sequence ID" value="GAA1689170.1"/>
    <property type="molecule type" value="Genomic_DNA"/>
</dbReference>
<dbReference type="RefSeq" id="WP_344068111.1">
    <property type="nucleotide sequence ID" value="NZ_BAAAPL010000001.1"/>
</dbReference>
<keyword evidence="4" id="KW-1185">Reference proteome</keyword>
<name>A0ABP4TJD4_9MICO</name>
<evidence type="ECO:0000313" key="4">
    <source>
        <dbReference type="Proteomes" id="UP001501690"/>
    </source>
</evidence>
<evidence type="ECO:0000259" key="2">
    <source>
        <dbReference type="Pfam" id="PF01370"/>
    </source>
</evidence>
<feature type="domain" description="NAD-dependent epimerase/dehydratase" evidence="2">
    <location>
        <begin position="3"/>
        <end position="241"/>
    </location>
</feature>
<gene>
    <name evidence="3" type="ORF">GCM10009808_02600</name>
</gene>
<dbReference type="Gene3D" id="3.90.25.10">
    <property type="entry name" value="UDP-galactose 4-epimerase, domain 1"/>
    <property type="match status" value="1"/>
</dbReference>
<dbReference type="PRINTS" id="PR01713">
    <property type="entry name" value="NUCEPIMERASE"/>
</dbReference>
<dbReference type="PANTHER" id="PTHR43574">
    <property type="entry name" value="EPIMERASE-RELATED"/>
    <property type="match status" value="1"/>
</dbReference>
<dbReference type="Proteomes" id="UP001501690">
    <property type="component" value="Unassembled WGS sequence"/>
</dbReference>
<comment type="caution">
    <text evidence="3">The sequence shown here is derived from an EMBL/GenBank/DDBJ whole genome shotgun (WGS) entry which is preliminary data.</text>
</comment>
<sequence>MKALVTGAAGFIGSTLMERLSAEGDSPVGIDNFSDYYDPEIKRSNAAFVEACGGAIIDGDVNEIDLDALLEDVDVVYHLAGQPGVRKSWGSAFDVYVTANVSATQRLLEAARRVPTRPRVVYASSSSVYGNAESYPTSEVALPQPRSPYGVTKLAGEHLCRLYAANHGVSTVSLRFFTVYGPRQRPDMAFTRFLSAALRDEPIHVFGTGDQIRDFTYVADIVESIIRAGTADVAKGSVYNVSGGGSHSVNEVLAVIEDLTGRAVQVQREDAALGDVSRTTAEITAITSALAWNPSTDLRTGLAAQLEWLRSMGTATSDWS</sequence>
<reference evidence="4" key="1">
    <citation type="journal article" date="2019" name="Int. J. Syst. Evol. Microbiol.">
        <title>The Global Catalogue of Microorganisms (GCM) 10K type strain sequencing project: providing services to taxonomists for standard genome sequencing and annotation.</title>
        <authorList>
            <consortium name="The Broad Institute Genomics Platform"/>
            <consortium name="The Broad Institute Genome Sequencing Center for Infectious Disease"/>
            <person name="Wu L."/>
            <person name="Ma J."/>
        </authorList>
    </citation>
    <scope>NUCLEOTIDE SEQUENCE [LARGE SCALE GENOMIC DNA]</scope>
    <source>
        <strain evidence="4">JCM 15577</strain>
    </source>
</reference>
<evidence type="ECO:0000313" key="3">
    <source>
        <dbReference type="EMBL" id="GAA1689170.1"/>
    </source>
</evidence>
<dbReference type="InterPro" id="IPR001509">
    <property type="entry name" value="Epimerase_deHydtase"/>
</dbReference>
<dbReference type="SUPFAM" id="SSF51735">
    <property type="entry name" value="NAD(P)-binding Rossmann-fold domains"/>
    <property type="match status" value="1"/>
</dbReference>
<proteinExistence type="predicted"/>
<accession>A0ABP4TJD4</accession>
<organism evidence="3 4">
    <name type="scientific">Microbacterium sediminicola</name>
    <dbReference type="NCBI Taxonomy" id="415210"/>
    <lineage>
        <taxon>Bacteria</taxon>
        <taxon>Bacillati</taxon>
        <taxon>Actinomycetota</taxon>
        <taxon>Actinomycetes</taxon>
        <taxon>Micrococcales</taxon>
        <taxon>Microbacteriaceae</taxon>
        <taxon>Microbacterium</taxon>
    </lineage>
</organism>